<proteinExistence type="inferred from homology"/>
<feature type="domain" description="Glyceraldehyde 3-phosphate dehydrogenase NAD(P) binding" evidence="9">
    <location>
        <begin position="3"/>
        <end position="153"/>
    </location>
</feature>
<dbReference type="Pfam" id="PF02800">
    <property type="entry name" value="Gp_dh_C"/>
    <property type="match status" value="1"/>
</dbReference>
<reference evidence="10 11" key="1">
    <citation type="submission" date="2020-06" db="EMBL/GenBank/DDBJ databases">
        <title>Anoxygenic phototrophic Chloroflexota member uses a Type I reaction center.</title>
        <authorList>
            <person name="Tsuji J.M."/>
            <person name="Shaw N.A."/>
            <person name="Nagashima S."/>
            <person name="Venkiteswaran J."/>
            <person name="Schiff S.L."/>
            <person name="Hanada S."/>
            <person name="Tank M."/>
            <person name="Neufeld J.D."/>
        </authorList>
    </citation>
    <scope>NUCLEOTIDE SEQUENCE [LARGE SCALE GENOMIC DNA]</scope>
    <source>
        <strain evidence="10">L227-S17</strain>
    </source>
</reference>
<name>A0A8T7M185_9CHLR</name>
<protein>
    <recommendedName>
        <fullName evidence="8">Glyceraldehyde-3-phosphate dehydrogenase</fullName>
        <ecNumber evidence="8">1.2.1.-</ecNumber>
    </recommendedName>
</protein>
<feature type="active site" description="Nucleophile" evidence="3">
    <location>
        <position position="153"/>
    </location>
</feature>
<accession>A0A8T7M185</accession>
<comment type="caution">
    <text evidence="10">The sequence shown here is derived from an EMBL/GenBank/DDBJ whole genome shotgun (WGS) entry which is preliminary data.</text>
</comment>
<feature type="binding site" evidence="5">
    <location>
        <begin position="12"/>
        <end position="13"/>
    </location>
    <ligand>
        <name>NAD(+)</name>
        <dbReference type="ChEBI" id="CHEBI:57540"/>
    </ligand>
</feature>
<dbReference type="FunFam" id="3.40.50.720:FF:000001">
    <property type="entry name" value="Glyceraldehyde-3-phosphate dehydrogenase"/>
    <property type="match status" value="1"/>
</dbReference>
<evidence type="ECO:0000256" key="7">
    <source>
        <dbReference type="RuleBase" id="RU000397"/>
    </source>
</evidence>
<dbReference type="GO" id="GO:0051287">
    <property type="term" value="F:NAD binding"/>
    <property type="evidence" value="ECO:0007669"/>
    <property type="project" value="InterPro"/>
</dbReference>
<evidence type="ECO:0000313" key="10">
    <source>
        <dbReference type="EMBL" id="NWJ44406.1"/>
    </source>
</evidence>
<sequence length="369" mass="39789">MRMRIGINGFGRIGRLIIRSAIARGIDLDIVAINDRGEADINAHMLQYDSTYGPFAGRVEVLNNKIVVNGHPIEISSHTNPLEIPWKDYGVDLVIESTGVFTNADKAAAHIQAGAERVLITAPSNGADITIVMGVNETDYHPDSHEIVSAASCTTNALAPVANVLHREFGIRSGMMSTIHSYTNDQRILDRSHKDPRRARAGAANIIPTSTGATKALGTVIPALAGRLNGMSYRVPTLTVSLVDLAVNLERKTNVKEINKVLQDAAEGELKGIMGFTNLELVSSDFRGDSHSGVVDGASTAIMESENLARIVVWYDNEWGYASRIVDLAAYIQAHEGDAEAPHRTYSVEKEGLDRALVMGGFAPESPPL</sequence>
<evidence type="ECO:0000256" key="3">
    <source>
        <dbReference type="PIRSR" id="PIRSR000149-1"/>
    </source>
</evidence>
<dbReference type="CDD" id="cd05214">
    <property type="entry name" value="GAPDH_I_N"/>
    <property type="match status" value="1"/>
</dbReference>
<feature type="binding site" evidence="5">
    <location>
        <position position="317"/>
    </location>
    <ligand>
        <name>NAD(+)</name>
        <dbReference type="ChEBI" id="CHEBI:57540"/>
    </ligand>
</feature>
<dbReference type="InterPro" id="IPR020829">
    <property type="entry name" value="GlycerAld_3-P_DH_cat"/>
</dbReference>
<keyword evidence="5" id="KW-0520">NAD</keyword>
<keyword evidence="2 8" id="KW-0560">Oxidoreductase</keyword>
<evidence type="ECO:0000256" key="1">
    <source>
        <dbReference type="ARBA" id="ARBA00007406"/>
    </source>
</evidence>
<evidence type="ECO:0000259" key="9">
    <source>
        <dbReference type="SMART" id="SM00846"/>
    </source>
</evidence>
<feature type="binding site" evidence="5">
    <location>
        <position position="35"/>
    </location>
    <ligand>
        <name>NAD(+)</name>
        <dbReference type="ChEBI" id="CHEBI:57540"/>
    </ligand>
</feature>
<dbReference type="InterPro" id="IPR020828">
    <property type="entry name" value="GlycerAld_3-P_DH_NAD(P)-bd"/>
</dbReference>
<dbReference type="InterPro" id="IPR020830">
    <property type="entry name" value="GlycerAld_3-P_DH_AS"/>
</dbReference>
<dbReference type="Gene3D" id="3.30.360.10">
    <property type="entry name" value="Dihydrodipicolinate Reductase, domain 2"/>
    <property type="match status" value="1"/>
</dbReference>
<feature type="binding site" evidence="5">
    <location>
        <position position="121"/>
    </location>
    <ligand>
        <name>NAD(+)</name>
        <dbReference type="ChEBI" id="CHEBI:57540"/>
    </ligand>
</feature>
<gene>
    <name evidence="10" type="primary">gap</name>
    <name evidence="10" type="ORF">HXX08_00865</name>
</gene>
<evidence type="ECO:0000256" key="4">
    <source>
        <dbReference type="PIRSR" id="PIRSR000149-2"/>
    </source>
</evidence>
<evidence type="ECO:0000256" key="6">
    <source>
        <dbReference type="PIRSR" id="PIRSR000149-4"/>
    </source>
</evidence>
<organism evidence="10 11">
    <name type="scientific">Candidatus Chlorohelix allophototropha</name>
    <dbReference type="NCBI Taxonomy" id="3003348"/>
    <lineage>
        <taxon>Bacteria</taxon>
        <taxon>Bacillati</taxon>
        <taxon>Chloroflexota</taxon>
        <taxon>Chloroflexia</taxon>
        <taxon>Candidatus Chloroheliales</taxon>
        <taxon>Candidatus Chloroheliaceae</taxon>
        <taxon>Candidatus Chlorohelix</taxon>
    </lineage>
</organism>
<evidence type="ECO:0000256" key="2">
    <source>
        <dbReference type="ARBA" id="ARBA00023002"/>
    </source>
</evidence>
<comment type="similarity">
    <text evidence="1 7">Belongs to the glyceraldehyde-3-phosphate dehydrogenase family.</text>
</comment>
<evidence type="ECO:0000313" key="11">
    <source>
        <dbReference type="Proteomes" id="UP000521676"/>
    </source>
</evidence>
<dbReference type="Proteomes" id="UP000521676">
    <property type="component" value="Unassembled WGS sequence"/>
</dbReference>
<dbReference type="CDD" id="cd18126">
    <property type="entry name" value="GAPDH_I_C"/>
    <property type="match status" value="1"/>
</dbReference>
<dbReference type="GO" id="GO:0006006">
    <property type="term" value="P:glucose metabolic process"/>
    <property type="evidence" value="ECO:0007669"/>
    <property type="project" value="InterPro"/>
</dbReference>
<dbReference type="AlphaFoldDB" id="A0A8T7M185"/>
<dbReference type="GO" id="GO:0050661">
    <property type="term" value="F:NADP binding"/>
    <property type="evidence" value="ECO:0007669"/>
    <property type="project" value="InterPro"/>
</dbReference>
<dbReference type="InterPro" id="IPR020831">
    <property type="entry name" value="GlycerAld/Erythrose_P_DH"/>
</dbReference>
<feature type="binding site" evidence="4">
    <location>
        <position position="183"/>
    </location>
    <ligand>
        <name>D-glyceraldehyde 3-phosphate</name>
        <dbReference type="ChEBI" id="CHEBI:59776"/>
    </ligand>
</feature>
<keyword evidence="5" id="KW-0547">Nucleotide-binding</keyword>
<dbReference type="SUPFAM" id="SSF51735">
    <property type="entry name" value="NAD(P)-binding Rossmann-fold domains"/>
    <property type="match status" value="1"/>
</dbReference>
<evidence type="ECO:0000256" key="5">
    <source>
        <dbReference type="PIRSR" id="PIRSR000149-3"/>
    </source>
</evidence>
<dbReference type="InterPro" id="IPR036291">
    <property type="entry name" value="NAD(P)-bd_dom_sf"/>
</dbReference>
<dbReference type="PROSITE" id="PS00071">
    <property type="entry name" value="GAPDH"/>
    <property type="match status" value="1"/>
</dbReference>
<dbReference type="FunFam" id="3.30.360.10:FF:000002">
    <property type="entry name" value="Glyceraldehyde-3-phosphate dehydrogenase"/>
    <property type="match status" value="1"/>
</dbReference>
<feature type="site" description="Activates thiol group during catalysis" evidence="6">
    <location>
        <position position="180"/>
    </location>
</feature>
<feature type="binding site" evidence="4">
    <location>
        <begin position="211"/>
        <end position="212"/>
    </location>
    <ligand>
        <name>D-glyceraldehyde 3-phosphate</name>
        <dbReference type="ChEBI" id="CHEBI:59776"/>
    </ligand>
</feature>
<dbReference type="SUPFAM" id="SSF55347">
    <property type="entry name" value="Glyceraldehyde-3-phosphate dehydrogenase-like, C-terminal domain"/>
    <property type="match status" value="1"/>
</dbReference>
<dbReference type="SMART" id="SM00846">
    <property type="entry name" value="Gp_dh_N"/>
    <property type="match status" value="1"/>
</dbReference>
<feature type="binding site" evidence="4">
    <location>
        <begin position="152"/>
        <end position="154"/>
    </location>
    <ligand>
        <name>D-glyceraldehyde 3-phosphate</name>
        <dbReference type="ChEBI" id="CHEBI:59776"/>
    </ligand>
</feature>
<dbReference type="GO" id="GO:0016620">
    <property type="term" value="F:oxidoreductase activity, acting on the aldehyde or oxo group of donors, NAD or NADP as acceptor"/>
    <property type="evidence" value="ECO:0007669"/>
    <property type="project" value="InterPro"/>
</dbReference>
<dbReference type="PANTHER" id="PTHR43148">
    <property type="entry name" value="GLYCERALDEHYDE-3-PHOSPHATE DEHYDROGENASE 2"/>
    <property type="match status" value="1"/>
</dbReference>
<evidence type="ECO:0000256" key="8">
    <source>
        <dbReference type="RuleBase" id="RU361160"/>
    </source>
</evidence>
<dbReference type="EMBL" id="JACATZ010000001">
    <property type="protein sequence ID" value="NWJ44406.1"/>
    <property type="molecule type" value="Genomic_DNA"/>
</dbReference>
<dbReference type="EC" id="1.2.1.-" evidence="8"/>
<feature type="binding site" evidence="4">
    <location>
        <position position="234"/>
    </location>
    <ligand>
        <name>D-glyceraldehyde 3-phosphate</name>
        <dbReference type="ChEBI" id="CHEBI:59776"/>
    </ligand>
</feature>
<dbReference type="NCBIfam" id="TIGR01534">
    <property type="entry name" value="GAPDH-I"/>
    <property type="match status" value="1"/>
</dbReference>
<dbReference type="PIRSF" id="PIRSF000149">
    <property type="entry name" value="GAP_DH"/>
    <property type="match status" value="1"/>
</dbReference>
<dbReference type="InterPro" id="IPR006424">
    <property type="entry name" value="Glyceraldehyde-3-P_DH_1"/>
</dbReference>
<dbReference type="Gene3D" id="3.40.50.720">
    <property type="entry name" value="NAD(P)-binding Rossmann-like Domain"/>
    <property type="match status" value="1"/>
</dbReference>
<dbReference type="PRINTS" id="PR00078">
    <property type="entry name" value="G3PDHDRGNASE"/>
</dbReference>
<dbReference type="Pfam" id="PF00044">
    <property type="entry name" value="Gp_dh_N"/>
    <property type="match status" value="1"/>
</dbReference>